<organism evidence="4 5">
    <name type="scientific">Orchesella dallaii</name>
    <dbReference type="NCBI Taxonomy" id="48710"/>
    <lineage>
        <taxon>Eukaryota</taxon>
        <taxon>Metazoa</taxon>
        <taxon>Ecdysozoa</taxon>
        <taxon>Arthropoda</taxon>
        <taxon>Hexapoda</taxon>
        <taxon>Collembola</taxon>
        <taxon>Entomobryomorpha</taxon>
        <taxon>Entomobryoidea</taxon>
        <taxon>Orchesellidae</taxon>
        <taxon>Orchesellinae</taxon>
        <taxon>Orchesella</taxon>
    </lineage>
</organism>
<proteinExistence type="predicted"/>
<feature type="transmembrane region" description="Helical" evidence="2">
    <location>
        <begin position="1002"/>
        <end position="1020"/>
    </location>
</feature>
<protein>
    <submittedName>
        <fullName evidence="4">Uncharacterized protein</fullName>
    </submittedName>
</protein>
<name>A0ABP1S9P2_9HEXA</name>
<accession>A0ABP1S9P2</accession>
<keyword evidence="2" id="KW-1133">Transmembrane helix</keyword>
<keyword evidence="2" id="KW-0472">Membrane</keyword>
<evidence type="ECO:0000313" key="3">
    <source>
        <dbReference type="EMBL" id="CAL8148502.1"/>
    </source>
</evidence>
<feature type="transmembrane region" description="Helical" evidence="2">
    <location>
        <begin position="1309"/>
        <end position="1329"/>
    </location>
</feature>
<dbReference type="EMBL" id="CAXLJM020000171">
    <property type="protein sequence ID" value="CAL8148502.1"/>
    <property type="molecule type" value="Genomic_DNA"/>
</dbReference>
<keyword evidence="2" id="KW-0812">Transmembrane</keyword>
<keyword evidence="5" id="KW-1185">Reference proteome</keyword>
<sequence>MDHRNLISSSDMWNKRGHVFSAAAGQSTSYYIHEDDIESVRPPPPGKEYTRESSPPPSIHSSDNDDFDPSACIEKRKKRIGADFWKKQAEHTNLNYCSGGPNGFTCKDVTENELYGPGRPKPIIMNDSMVTYGCNYDDEENSSDSDYSNPDPTNEDRFKSAIQQILKDASDKRNSDFFATIPGGAVEGINFCWRKFQNALQMKWSIIMLQRFEEILKGRGQSLKEIPEEWKDFKGQFASIYGPMNVKSESYATLLSHFQASRLKMYIDMLERERHVIGTMLESDKRISEWSPTALAITQYRLQLETKLGEILEAHLDMNPYSNKIHMDFFVLPRPTHKIRVFAIRPKELDNLIEYNNDDGTNDADIVEIEGYNPAVLDVGCTFSDQVVWDQKLLTYCSDSDQNQKVVKALCKTHVNLKAEIQEYPVGVESKVLVRKFRNKWEYVDGEPVFEKYSDKEGVLFLPDVVYPQYLGKDKRVILFPSLYEGLLVIPEEILLRIWKRIKHLLEMSSQNSAMVTDLRKKYEQLFGQPLYPLNWGFSDADEFIEYSLQTFCEDLGDVNFVKKDEVAETEAVEETEISNEVEVVTEQDLNYWLALDESLPVNYVFKLPNPNPFDIIVIITSNCDEINLDTLLQPFSECLVHISTHTVIPPDLSNTSLKSPKRKMKIGEFLHKPLTLELPTIISRYKLVERINKAHEKTEFTLVLNNSQSRPAFLFTARPHHLPCSIQIYMVKRVENNRHIILPFGPPGHEDVIFPQVTKDRGTLVAYQNISSSTFTITKYNAFQVLITRDLNRILNPWNEYVDTLAYNTITTRFTKMLVYYPQDAEFIEYYGLLFTYPDYVMYYPTETYFAMLFSEQSQSYKDIQVELDGIMIELAKSKRQFVWTVSTSREDLHTTYNILYNMTDPARSDLHGKPLSFRMFLKWMISEFFVFNVAFPNSTLTSFSPFFANGQNAVAGNMYFDKRAAIFMNEKQVGLQFITCGGRKMGFLSLYGYASAFDDVFWKCLSIFILCFGILLACTAKINTSRSLGNILLDAVSDPYAVLLEQGIGIQKYRSSTHYTWFTFILMGVVVSNCYKGNNITKLSAPLGLTNVKLFAELEENHFEIFSRLFNYVTFQFKPKYQDNLSFTEWMKLKTYRNQTVLCRLSKTAITNEFGKVLSKLCDNTHELTHKEINEGAYNHDATVTEGYLHYIRKCDRTAFITWSDEIQEAEPILKRILSRRVTDRKMVNKMVSVGKEIASSWNVGWEIRGCKYLSAKFVARRLASVLESGIGIQWNKWGRWVKAFNDIATAARTIDGPVRMKMDHNVLVVFFVHFILLTAAFAVVLVEVAQLLVVQHSLVKGISKLAKPM</sequence>
<reference evidence="4 5" key="1">
    <citation type="submission" date="2024-08" db="EMBL/GenBank/DDBJ databases">
        <authorList>
            <person name="Cucini C."/>
            <person name="Frati F."/>
        </authorList>
    </citation>
    <scope>NUCLEOTIDE SEQUENCE [LARGE SCALE GENOMIC DNA]</scope>
</reference>
<evidence type="ECO:0000256" key="2">
    <source>
        <dbReference type="SAM" id="Phobius"/>
    </source>
</evidence>
<evidence type="ECO:0000256" key="1">
    <source>
        <dbReference type="SAM" id="MobiDB-lite"/>
    </source>
</evidence>
<evidence type="ECO:0000313" key="5">
    <source>
        <dbReference type="Proteomes" id="UP001642540"/>
    </source>
</evidence>
<comment type="caution">
    <text evidence="4">The sequence shown here is derived from an EMBL/GenBank/DDBJ whole genome shotgun (WGS) entry which is preliminary data.</text>
</comment>
<dbReference type="Proteomes" id="UP001642540">
    <property type="component" value="Unassembled WGS sequence"/>
</dbReference>
<dbReference type="EMBL" id="CAXLJM020000171">
    <property type="protein sequence ID" value="CAL8148514.1"/>
    <property type="molecule type" value="Genomic_DNA"/>
</dbReference>
<evidence type="ECO:0000313" key="4">
    <source>
        <dbReference type="EMBL" id="CAL8148514.1"/>
    </source>
</evidence>
<gene>
    <name evidence="3" type="ORF">ODALV1_LOCUS31441</name>
    <name evidence="4" type="ORF">ODALV1_LOCUS31445</name>
</gene>
<feature type="region of interest" description="Disordered" evidence="1">
    <location>
        <begin position="33"/>
        <end position="70"/>
    </location>
</feature>